<protein>
    <submittedName>
        <fullName evidence="2">Uncharacterized protein</fullName>
    </submittedName>
</protein>
<organism evidence="2 3">
    <name type="scientific">Candidatus Uhrbacteria bacterium CG_4_9_14_0_2_um_filter_41_50</name>
    <dbReference type="NCBI Taxonomy" id="1975031"/>
    <lineage>
        <taxon>Bacteria</taxon>
        <taxon>Candidatus Uhriibacteriota</taxon>
    </lineage>
</organism>
<keyword evidence="1" id="KW-1133">Transmembrane helix</keyword>
<dbReference type="Proteomes" id="UP000230251">
    <property type="component" value="Unassembled WGS sequence"/>
</dbReference>
<dbReference type="EMBL" id="PFSI01000005">
    <property type="protein sequence ID" value="PJC24936.1"/>
    <property type="molecule type" value="Genomic_DNA"/>
</dbReference>
<comment type="caution">
    <text evidence="2">The sequence shown here is derived from an EMBL/GenBank/DDBJ whole genome shotgun (WGS) entry which is preliminary data.</text>
</comment>
<name>A0A2M8EQC0_9BACT</name>
<feature type="transmembrane region" description="Helical" evidence="1">
    <location>
        <begin position="20"/>
        <end position="40"/>
    </location>
</feature>
<reference evidence="3" key="1">
    <citation type="submission" date="2017-09" db="EMBL/GenBank/DDBJ databases">
        <title>Depth-based differentiation of microbial function through sediment-hosted aquifers and enrichment of novel symbionts in the deep terrestrial subsurface.</title>
        <authorList>
            <person name="Probst A.J."/>
            <person name="Ladd B."/>
            <person name="Jarett J.K."/>
            <person name="Geller-Mcgrath D.E."/>
            <person name="Sieber C.M.K."/>
            <person name="Emerson J.B."/>
            <person name="Anantharaman K."/>
            <person name="Thomas B.C."/>
            <person name="Malmstrom R."/>
            <person name="Stieglmeier M."/>
            <person name="Klingl A."/>
            <person name="Woyke T."/>
            <person name="Ryan C.M."/>
            <person name="Banfield J.F."/>
        </authorList>
    </citation>
    <scope>NUCLEOTIDE SEQUENCE [LARGE SCALE GENOMIC DNA]</scope>
</reference>
<keyword evidence="1" id="KW-0472">Membrane</keyword>
<keyword evidence="1" id="KW-0812">Transmembrane</keyword>
<evidence type="ECO:0000313" key="3">
    <source>
        <dbReference type="Proteomes" id="UP000230251"/>
    </source>
</evidence>
<proteinExistence type="predicted"/>
<accession>A0A2M8EQC0</accession>
<sequence length="89" mass="9696">MKFIYLNTFMKIKTKTKTKAITAVVVGAIMLSAAAGFLAINKNPQQGWFRGVFTGGYTPGYTPGRTPGYTPGYSPIKTGDFIKDILDLK</sequence>
<evidence type="ECO:0000313" key="2">
    <source>
        <dbReference type="EMBL" id="PJC24936.1"/>
    </source>
</evidence>
<dbReference type="AlphaFoldDB" id="A0A2M8EQC0"/>
<gene>
    <name evidence="2" type="ORF">CO057_00215</name>
</gene>
<evidence type="ECO:0000256" key="1">
    <source>
        <dbReference type="SAM" id="Phobius"/>
    </source>
</evidence>